<proteinExistence type="predicted"/>
<accession>A0AAW2CY90</accession>
<keyword evidence="2" id="KW-1185">Reference proteome</keyword>
<name>A0AAW2CY90_9ROSI</name>
<reference evidence="1 2" key="1">
    <citation type="submission" date="2024-01" db="EMBL/GenBank/DDBJ databases">
        <title>A telomere-to-telomere, gap-free genome of sweet tea (Lithocarpus litseifolius).</title>
        <authorList>
            <person name="Zhou J."/>
        </authorList>
    </citation>
    <scope>NUCLEOTIDE SEQUENCE [LARGE SCALE GENOMIC DNA]</scope>
    <source>
        <strain evidence="1">Zhou-2022a</strain>
        <tissue evidence="1">Leaf</tissue>
    </source>
</reference>
<dbReference type="PANTHER" id="PTHR10775:SF170">
    <property type="entry name" value="TRANSPOSASE-ASSOCIATED DOMAIN-CONTAINING PROTEIN-RELATED"/>
    <property type="match status" value="1"/>
</dbReference>
<evidence type="ECO:0000313" key="1">
    <source>
        <dbReference type="EMBL" id="KAL0002764.1"/>
    </source>
</evidence>
<organism evidence="1 2">
    <name type="scientific">Lithocarpus litseifolius</name>
    <dbReference type="NCBI Taxonomy" id="425828"/>
    <lineage>
        <taxon>Eukaryota</taxon>
        <taxon>Viridiplantae</taxon>
        <taxon>Streptophyta</taxon>
        <taxon>Embryophyta</taxon>
        <taxon>Tracheophyta</taxon>
        <taxon>Spermatophyta</taxon>
        <taxon>Magnoliopsida</taxon>
        <taxon>eudicotyledons</taxon>
        <taxon>Gunneridae</taxon>
        <taxon>Pentapetalae</taxon>
        <taxon>rosids</taxon>
        <taxon>fabids</taxon>
        <taxon>Fagales</taxon>
        <taxon>Fagaceae</taxon>
        <taxon>Lithocarpus</taxon>
    </lineage>
</organism>
<gene>
    <name evidence="1" type="ORF">SO802_016545</name>
</gene>
<protein>
    <submittedName>
        <fullName evidence="1">Uncharacterized protein</fullName>
    </submittedName>
</protein>
<dbReference type="PANTHER" id="PTHR10775">
    <property type="entry name" value="OS08G0208400 PROTEIN"/>
    <property type="match status" value="1"/>
</dbReference>
<evidence type="ECO:0000313" key="2">
    <source>
        <dbReference type="Proteomes" id="UP001459277"/>
    </source>
</evidence>
<dbReference type="EMBL" id="JAZDWU010000005">
    <property type="protein sequence ID" value="KAL0002764.1"/>
    <property type="molecule type" value="Genomic_DNA"/>
</dbReference>
<comment type="caution">
    <text evidence="1">The sequence shown here is derived from an EMBL/GenBank/DDBJ whole genome shotgun (WGS) entry which is preliminary data.</text>
</comment>
<dbReference type="AlphaFoldDB" id="A0AAW2CY90"/>
<sequence>MQSYINWYNHREPRVLNENIHDNEMSNGDHIDGINALVGDRIRGEPRDATEDEELGNFDKLEEGAKRKLYPSCTNYSILKFVIEMLNVKVMTNLSNNVLDMMLKLLTKVLSKGNLVPRLTYEAKKILRDLGISYKLIDACKIDCALF</sequence>
<dbReference type="Proteomes" id="UP001459277">
    <property type="component" value="Unassembled WGS sequence"/>
</dbReference>